<protein>
    <submittedName>
        <fullName evidence="2">Uncharacterized protein</fullName>
    </submittedName>
</protein>
<name>A0AB39TYC7_9ACTN</name>
<feature type="compositionally biased region" description="Pro residues" evidence="1">
    <location>
        <begin position="29"/>
        <end position="42"/>
    </location>
</feature>
<organism evidence="2">
    <name type="scientific">Streptomyces sp. Y1</name>
    <dbReference type="NCBI Taxonomy" id="3238634"/>
    <lineage>
        <taxon>Bacteria</taxon>
        <taxon>Bacillati</taxon>
        <taxon>Actinomycetota</taxon>
        <taxon>Actinomycetes</taxon>
        <taxon>Kitasatosporales</taxon>
        <taxon>Streptomycetaceae</taxon>
        <taxon>Streptomyces</taxon>
    </lineage>
</organism>
<accession>A0AB39TYC7</accession>
<reference evidence="2" key="1">
    <citation type="submission" date="2024-07" db="EMBL/GenBank/DDBJ databases">
        <authorList>
            <person name="Yu S.T."/>
        </authorList>
    </citation>
    <scope>NUCLEOTIDE SEQUENCE</scope>
    <source>
        <strain evidence="2">Y1</strain>
    </source>
</reference>
<dbReference type="EMBL" id="CP163445">
    <property type="protein sequence ID" value="XDQ84242.1"/>
    <property type="molecule type" value="Genomic_DNA"/>
</dbReference>
<dbReference type="AlphaFoldDB" id="A0AB39TYC7"/>
<evidence type="ECO:0000313" key="2">
    <source>
        <dbReference type="EMBL" id="XDQ84242.1"/>
    </source>
</evidence>
<proteinExistence type="predicted"/>
<feature type="region of interest" description="Disordered" evidence="1">
    <location>
        <begin position="21"/>
        <end position="42"/>
    </location>
</feature>
<gene>
    <name evidence="2" type="ORF">AB2U05_35820</name>
</gene>
<evidence type="ECO:0000256" key="1">
    <source>
        <dbReference type="SAM" id="MobiDB-lite"/>
    </source>
</evidence>
<sequence>MFEHPVIEDLARHVLDLLDDLPADAAPERPGPPPAPPAGRTA</sequence>
<dbReference type="RefSeq" id="WP_369186068.1">
    <property type="nucleotide sequence ID" value="NZ_CP163445.1"/>
</dbReference>